<evidence type="ECO:0000256" key="8">
    <source>
        <dbReference type="SAM" id="MobiDB-lite"/>
    </source>
</evidence>
<keyword evidence="5" id="KW-0479">Metal-binding</keyword>
<keyword evidence="6" id="KW-0677">Repeat</keyword>
<evidence type="ECO:0000256" key="7">
    <source>
        <dbReference type="ARBA" id="ARBA00022833"/>
    </source>
</evidence>
<evidence type="ECO:0000313" key="11">
    <source>
        <dbReference type="Proteomes" id="UP000829685"/>
    </source>
</evidence>
<dbReference type="EMBL" id="JAFIMR010000034">
    <property type="protein sequence ID" value="KAI1859406.1"/>
    <property type="molecule type" value="Genomic_DNA"/>
</dbReference>
<evidence type="ECO:0000256" key="6">
    <source>
        <dbReference type="ARBA" id="ARBA00022737"/>
    </source>
</evidence>
<feature type="region of interest" description="Disordered" evidence="8">
    <location>
        <begin position="285"/>
        <end position="318"/>
    </location>
</feature>
<keyword evidence="4" id="KW-0808">Transferase</keyword>
<gene>
    <name evidence="10" type="ORF">JX265_010409</name>
</gene>
<keyword evidence="3" id="KW-0637">Prenyltransferase</keyword>
<dbReference type="Gene3D" id="1.50.10.20">
    <property type="match status" value="1"/>
</dbReference>
<keyword evidence="11" id="KW-1185">Reference proteome</keyword>
<feature type="compositionally biased region" description="Acidic residues" evidence="8">
    <location>
        <begin position="285"/>
        <end position="308"/>
    </location>
</feature>
<dbReference type="PANTHER" id="PTHR11774:SF4">
    <property type="entry name" value="GERANYLGERANYL TRANSFERASE TYPE-1 SUBUNIT BETA"/>
    <property type="match status" value="1"/>
</dbReference>
<evidence type="ECO:0000256" key="2">
    <source>
        <dbReference type="ARBA" id="ARBA00010497"/>
    </source>
</evidence>
<dbReference type="PANTHER" id="PTHR11774">
    <property type="entry name" value="GERANYLGERANYL TRANSFERASE TYPE BETA SUBUNIT"/>
    <property type="match status" value="1"/>
</dbReference>
<evidence type="ECO:0000259" key="9">
    <source>
        <dbReference type="Pfam" id="PF00432"/>
    </source>
</evidence>
<comment type="similarity">
    <text evidence="2">Belongs to the protein prenyltransferase subunit beta family.</text>
</comment>
<proteinExistence type="inferred from homology"/>
<feature type="domain" description="Prenyltransferase alpha-alpha toroid" evidence="9">
    <location>
        <begin position="3"/>
        <end position="414"/>
    </location>
</feature>
<dbReference type="GO" id="GO:0005953">
    <property type="term" value="C:CAAX-protein geranylgeranyltransferase complex"/>
    <property type="evidence" value="ECO:0007669"/>
    <property type="project" value="TreeGrafter"/>
</dbReference>
<evidence type="ECO:0000313" key="10">
    <source>
        <dbReference type="EMBL" id="KAI1859406.1"/>
    </source>
</evidence>
<accession>A0A9P9WEB0</accession>
<dbReference type="GO" id="GO:0046872">
    <property type="term" value="F:metal ion binding"/>
    <property type="evidence" value="ECO:0007669"/>
    <property type="project" value="UniProtKB-KW"/>
</dbReference>
<protein>
    <recommendedName>
        <fullName evidence="9">Prenyltransferase alpha-alpha toroid domain-containing protein</fullName>
    </recommendedName>
</protein>
<organism evidence="10 11">
    <name type="scientific">Neoarthrinium moseri</name>
    <dbReference type="NCBI Taxonomy" id="1658444"/>
    <lineage>
        <taxon>Eukaryota</taxon>
        <taxon>Fungi</taxon>
        <taxon>Dikarya</taxon>
        <taxon>Ascomycota</taxon>
        <taxon>Pezizomycotina</taxon>
        <taxon>Sordariomycetes</taxon>
        <taxon>Xylariomycetidae</taxon>
        <taxon>Amphisphaeriales</taxon>
        <taxon>Apiosporaceae</taxon>
        <taxon>Neoarthrinium</taxon>
    </lineage>
</organism>
<sequence length="453" mass="49699">MELDTARHIRYFQRCYKSVLPHHYTANDSSRLALAYFILAAFDLLSSPSSYTSAPDSSATPPSLIPAADRPRLRAWVLSLQHRSGGFCGSPQHVLPREIRRGYDGELRVQTADDPENANIAATYFALMLLGILADESAEGAASTYRHVDRVATLKWLKRLQRPDGSFGELVQDDGTIGGGRDMRYCYMASTIRWILRGNHGDRILDFDVHKLVAYMRRSQTFDGGIAESEMGESHAGYGYCAVSALSILDLAEEDAEEPNKSLQAGIADIPALVHYLVCRQFAYTDEEEDEEEDEDGENEDGENEGEPPETLTTDTPIPEMATLSIDYVNIAGFSGRLNKIPDTCYTWWVAGALRILDAALPGATSVDRASGRAFLLEKTQHVIGGFGKHVDRPPDVYHSYLGLAALATMAGDEKEAGLGLFDVRLCIGKEAAARVARGRDFVLAGAPRTEEA</sequence>
<evidence type="ECO:0000256" key="3">
    <source>
        <dbReference type="ARBA" id="ARBA00022602"/>
    </source>
</evidence>
<name>A0A9P9WEB0_9PEZI</name>
<dbReference type="InterPro" id="IPR045089">
    <property type="entry name" value="PGGT1B-like"/>
</dbReference>
<comment type="cofactor">
    <cofactor evidence="1">
        <name>Zn(2+)</name>
        <dbReference type="ChEBI" id="CHEBI:29105"/>
    </cofactor>
</comment>
<dbReference type="Pfam" id="PF00432">
    <property type="entry name" value="Prenyltrans"/>
    <property type="match status" value="1"/>
</dbReference>
<dbReference type="InterPro" id="IPR001330">
    <property type="entry name" value="Prenyltrans"/>
</dbReference>
<dbReference type="AlphaFoldDB" id="A0A9P9WEB0"/>
<dbReference type="InterPro" id="IPR008930">
    <property type="entry name" value="Terpenoid_cyclase/PrenylTrfase"/>
</dbReference>
<dbReference type="Proteomes" id="UP000829685">
    <property type="component" value="Unassembled WGS sequence"/>
</dbReference>
<dbReference type="GO" id="GO:0004662">
    <property type="term" value="F:CAAX-protein geranylgeranyltransferase activity"/>
    <property type="evidence" value="ECO:0007669"/>
    <property type="project" value="TreeGrafter"/>
</dbReference>
<comment type="caution">
    <text evidence="10">The sequence shown here is derived from an EMBL/GenBank/DDBJ whole genome shotgun (WGS) entry which is preliminary data.</text>
</comment>
<evidence type="ECO:0000256" key="1">
    <source>
        <dbReference type="ARBA" id="ARBA00001947"/>
    </source>
</evidence>
<keyword evidence="7" id="KW-0862">Zinc</keyword>
<dbReference type="SUPFAM" id="SSF48239">
    <property type="entry name" value="Terpenoid cyclases/Protein prenyltransferases"/>
    <property type="match status" value="1"/>
</dbReference>
<evidence type="ECO:0000256" key="4">
    <source>
        <dbReference type="ARBA" id="ARBA00022679"/>
    </source>
</evidence>
<reference evidence="10" key="1">
    <citation type="submission" date="2021-03" db="EMBL/GenBank/DDBJ databases">
        <title>Revisited historic fungal species revealed as producer of novel bioactive compounds through whole genome sequencing and comparative genomics.</title>
        <authorList>
            <person name="Vignolle G.A."/>
            <person name="Hochenegger N."/>
            <person name="Mach R.L."/>
            <person name="Mach-Aigner A.R."/>
            <person name="Javad Rahimi M."/>
            <person name="Salim K.A."/>
            <person name="Chan C.M."/>
            <person name="Lim L.B.L."/>
            <person name="Cai F."/>
            <person name="Druzhinina I.S."/>
            <person name="U'Ren J.M."/>
            <person name="Derntl C."/>
        </authorList>
    </citation>
    <scope>NUCLEOTIDE SEQUENCE</scope>
    <source>
        <strain evidence="10">TUCIM 5799</strain>
    </source>
</reference>
<evidence type="ECO:0000256" key="5">
    <source>
        <dbReference type="ARBA" id="ARBA00022723"/>
    </source>
</evidence>